<dbReference type="InterPro" id="IPR001322">
    <property type="entry name" value="Lamin_tail_dom"/>
</dbReference>
<accession>A0A1F5TR68</accession>
<evidence type="ECO:0008006" key="6">
    <source>
        <dbReference type="Google" id="ProtNLM"/>
    </source>
</evidence>
<dbReference type="AlphaFoldDB" id="A0A1F5TR68"/>
<evidence type="ECO:0000259" key="3">
    <source>
        <dbReference type="PROSITE" id="PS51841"/>
    </source>
</evidence>
<dbReference type="EMBL" id="MFGO01000008">
    <property type="protein sequence ID" value="OGF41460.1"/>
    <property type="molecule type" value="Genomic_DNA"/>
</dbReference>
<dbReference type="Gene3D" id="1.10.575.10">
    <property type="entry name" value="P1 Nuclease"/>
    <property type="match status" value="1"/>
</dbReference>
<dbReference type="InterPro" id="IPR001531">
    <property type="entry name" value="Zn_PLipaseC"/>
</dbReference>
<evidence type="ECO:0000313" key="4">
    <source>
        <dbReference type="EMBL" id="OGF41460.1"/>
    </source>
</evidence>
<proteinExistence type="predicted"/>
<evidence type="ECO:0000259" key="2">
    <source>
        <dbReference type="PROSITE" id="PS50830"/>
    </source>
</evidence>
<dbReference type="GO" id="GO:0008270">
    <property type="term" value="F:zinc ion binding"/>
    <property type="evidence" value="ECO:0007669"/>
    <property type="project" value="InterPro"/>
</dbReference>
<dbReference type="GO" id="GO:0004629">
    <property type="term" value="F:phospholipase C activity"/>
    <property type="evidence" value="ECO:0007669"/>
    <property type="project" value="InterPro"/>
</dbReference>
<dbReference type="Gene3D" id="2.60.120.200">
    <property type="match status" value="1"/>
</dbReference>
<feature type="region of interest" description="Disordered" evidence="1">
    <location>
        <begin position="615"/>
        <end position="672"/>
    </location>
</feature>
<dbReference type="InterPro" id="IPR036415">
    <property type="entry name" value="Lamin_tail_dom_sf"/>
</dbReference>
<dbReference type="SUPFAM" id="SSF48537">
    <property type="entry name" value="Phospholipase C/P1 nuclease"/>
    <property type="match status" value="1"/>
</dbReference>
<dbReference type="Pfam" id="PF00565">
    <property type="entry name" value="SNase"/>
    <property type="match status" value="1"/>
</dbReference>
<dbReference type="Gene3D" id="2.40.50.90">
    <property type="match status" value="1"/>
</dbReference>
<dbReference type="SUPFAM" id="SSF50199">
    <property type="entry name" value="Staphylococcal nuclease"/>
    <property type="match status" value="1"/>
</dbReference>
<feature type="compositionally biased region" description="Low complexity" evidence="1">
    <location>
        <begin position="615"/>
        <end position="662"/>
    </location>
</feature>
<dbReference type="SMART" id="SM00770">
    <property type="entry name" value="Zn_dep_PLPC"/>
    <property type="match status" value="1"/>
</dbReference>
<dbReference type="PROSITE" id="PS51841">
    <property type="entry name" value="LTD"/>
    <property type="match status" value="1"/>
</dbReference>
<feature type="domain" description="TNase-like" evidence="2">
    <location>
        <begin position="424"/>
        <end position="563"/>
    </location>
</feature>
<organism evidence="4 5">
    <name type="scientific">Candidatus Falkowbacteria bacterium RIFOXYD2_FULL_34_120</name>
    <dbReference type="NCBI Taxonomy" id="1798007"/>
    <lineage>
        <taxon>Bacteria</taxon>
        <taxon>Candidatus Falkowiibacteriota</taxon>
    </lineage>
</organism>
<name>A0A1F5TR68_9BACT</name>
<feature type="domain" description="LTD" evidence="3">
    <location>
        <begin position="684"/>
        <end position="814"/>
    </location>
</feature>
<gene>
    <name evidence="4" type="ORF">A2531_02095</name>
</gene>
<dbReference type="InterPro" id="IPR035437">
    <property type="entry name" value="SNase_OB-fold_sf"/>
</dbReference>
<dbReference type="PROSITE" id="PS50830">
    <property type="entry name" value="TNASE_3"/>
    <property type="match status" value="1"/>
</dbReference>
<feature type="compositionally biased region" description="Polar residues" evidence="1">
    <location>
        <begin position="663"/>
        <end position="672"/>
    </location>
</feature>
<reference evidence="4 5" key="1">
    <citation type="journal article" date="2016" name="Nat. Commun.">
        <title>Thousands of microbial genomes shed light on interconnected biogeochemical processes in an aquifer system.</title>
        <authorList>
            <person name="Anantharaman K."/>
            <person name="Brown C.T."/>
            <person name="Hug L.A."/>
            <person name="Sharon I."/>
            <person name="Castelle C.J."/>
            <person name="Probst A.J."/>
            <person name="Thomas B.C."/>
            <person name="Singh A."/>
            <person name="Wilkins M.J."/>
            <person name="Karaoz U."/>
            <person name="Brodie E.L."/>
            <person name="Williams K.H."/>
            <person name="Hubbard S.S."/>
            <person name="Banfield J.F."/>
        </authorList>
    </citation>
    <scope>NUCLEOTIDE SEQUENCE [LARGE SCALE GENOMIC DNA]</scope>
</reference>
<evidence type="ECO:0000256" key="1">
    <source>
        <dbReference type="SAM" id="MobiDB-lite"/>
    </source>
</evidence>
<comment type="caution">
    <text evidence="4">The sequence shown here is derived from an EMBL/GenBank/DDBJ whole genome shotgun (WGS) entry which is preliminary data.</text>
</comment>
<dbReference type="InterPro" id="IPR016071">
    <property type="entry name" value="Staphylococal_nuclease_OB-fold"/>
</dbReference>
<dbReference type="InterPro" id="IPR008947">
    <property type="entry name" value="PLipase_C/P1_nuclease_dom_sf"/>
</dbReference>
<sequence>MKKRLIQFILFLLPACLLAGFVLGYDNTVIHPKLTRAAVDVYNREAPKKISGAQKEWIVQGSIDEDMHPRYLNHFYNPETGEGLYFLGEHNSAKDWAAKQSSATGNFDAQAIMIDYENGNYQRAFTGIGHILHLIEDMSVPAHTRLDAHEEGDPFEAWARQNNPNIDAGSIDILRFDNLSRAFYQLASYSHFNFFSKDTMFYVQDREVRSEKIEGKNGVYNVYCKDNNDVEFVCARKILTPNLVLYEIKGDEDFKIHQDYWRMLHPKAVGVAGGVIDLFMKEFEKIDEKKRAEKENKAEVLIKEVLYGSRMALRGAKSVFGYLVNETGDAVVEGKRLHDEFGAEGDRLALEIIKNSPRTIGEKSFSAIGDVKEGIESIKVLGESIAMTNKEEDANNDFSVILNEAQRSEESRDNQDNDEILRSAQNDIGIKYVIDGDTFVLDTGERIRLIGVDTPELNGAGKDDDECLAEWAQIRMKELLGAGKLNLVLDPGMDKDKYGRSLRYVYADNLFINEQLALEGLAEIFFCEPYFENCPVAEDMERKNIIIEAGKAAQGAKRGIYSSFCAKQEKVSDTKSQEGVFISYGGGAPKKEEQIVAPIINQSAATSTLQATSISSNSSATSTPYTASSTNPTQAASTPSAASSTEVAASTPATGTSTPGMASTTPQIGTSTPEVATTTIAAATGTQDQATSTPELPKEIDHLVISEVSAHGAQGKTDEFIEFYNPTDSIIHIKGYKLQNSAPESETWKTRIEFKHPRVVIYPHDYYLMASSLFREDVIPDFMKNGYFGLSDEGGNIRIIDDNGAVVDLLAYGSGEYGEGEAVISDFENMYSLERGGYDTNNNKDDFSIQVNPSPQSQLSNHFKYEWMLNEESGDTAKDNISGNDIILDNPLWNDNRIADYGEFMEKVYLDHSLGMNEGGHIEIPLDISTKYGFSLSFWYFTASSSTGQISFMLKNEEDDVRGGIDIYKNGFNMVAGDNNFSLEYGKHKTMFGEWNFCMIVYDREFKRISVYFPVQYKLEAKEGVFIKDLPDTQFSKLIINADNIDFSLNRLRIFDMPIISDEMYNIYFRDQGRYYLTN</sequence>
<dbReference type="Pfam" id="PF00932">
    <property type="entry name" value="LTD"/>
    <property type="match status" value="1"/>
</dbReference>
<protein>
    <recommendedName>
        <fullName evidence="6">TNase-like domain-containing protein</fullName>
    </recommendedName>
</protein>
<evidence type="ECO:0000313" key="5">
    <source>
        <dbReference type="Proteomes" id="UP000177579"/>
    </source>
</evidence>
<dbReference type="SMART" id="SM00318">
    <property type="entry name" value="SNc"/>
    <property type="match status" value="1"/>
</dbReference>
<dbReference type="SUPFAM" id="SSF74853">
    <property type="entry name" value="Lamin A/C globular tail domain"/>
    <property type="match status" value="1"/>
</dbReference>
<dbReference type="Proteomes" id="UP000177579">
    <property type="component" value="Unassembled WGS sequence"/>
</dbReference>